<comment type="caution">
    <text evidence="6">The sequence shown here is derived from an EMBL/GenBank/DDBJ whole genome shotgun (WGS) entry which is preliminary data.</text>
</comment>
<dbReference type="InterPro" id="IPR035952">
    <property type="entry name" value="Rhomboid-like_sf"/>
</dbReference>
<evidence type="ECO:0000313" key="7">
    <source>
        <dbReference type="Proteomes" id="UP001194580"/>
    </source>
</evidence>
<dbReference type="Pfam" id="PF04511">
    <property type="entry name" value="DER1"/>
    <property type="match status" value="1"/>
</dbReference>
<protein>
    <submittedName>
        <fullName evidence="6">Uncharacterized protein</fullName>
    </submittedName>
</protein>
<feature type="transmembrane region" description="Helical" evidence="5">
    <location>
        <begin position="6"/>
        <end position="26"/>
    </location>
</feature>
<reference evidence="6" key="1">
    <citation type="journal article" date="2020" name="Fungal Divers.">
        <title>Resolving the Mortierellaceae phylogeny through synthesis of multi-gene phylogenetics and phylogenomics.</title>
        <authorList>
            <person name="Vandepol N."/>
            <person name="Liber J."/>
            <person name="Desiro A."/>
            <person name="Na H."/>
            <person name="Kennedy M."/>
            <person name="Barry K."/>
            <person name="Grigoriev I.V."/>
            <person name="Miller A.N."/>
            <person name="O'Donnell K."/>
            <person name="Stajich J.E."/>
            <person name="Bonito G."/>
        </authorList>
    </citation>
    <scope>NUCLEOTIDE SEQUENCE</scope>
    <source>
        <strain evidence="6">NRRL 28262</strain>
    </source>
</reference>
<evidence type="ECO:0000256" key="4">
    <source>
        <dbReference type="ARBA" id="ARBA00023136"/>
    </source>
</evidence>
<evidence type="ECO:0000256" key="1">
    <source>
        <dbReference type="ARBA" id="ARBA00004141"/>
    </source>
</evidence>
<keyword evidence="2 5" id="KW-0812">Transmembrane</keyword>
<comment type="subcellular location">
    <subcellularLocation>
        <location evidence="1">Membrane</location>
        <topology evidence="1">Multi-pass membrane protein</topology>
    </subcellularLocation>
</comment>
<dbReference type="EMBL" id="JAAAIL010000983">
    <property type="protein sequence ID" value="KAG0272158.1"/>
    <property type="molecule type" value="Genomic_DNA"/>
</dbReference>
<dbReference type="InterPro" id="IPR007599">
    <property type="entry name" value="DER1"/>
</dbReference>
<dbReference type="Proteomes" id="UP001194580">
    <property type="component" value="Unassembled WGS sequence"/>
</dbReference>
<evidence type="ECO:0000256" key="3">
    <source>
        <dbReference type="ARBA" id="ARBA00022989"/>
    </source>
</evidence>
<dbReference type="SUPFAM" id="SSF144091">
    <property type="entry name" value="Rhomboid-like"/>
    <property type="match status" value="1"/>
</dbReference>
<organism evidence="6 7">
    <name type="scientific">Linnemannia exigua</name>
    <dbReference type="NCBI Taxonomy" id="604196"/>
    <lineage>
        <taxon>Eukaryota</taxon>
        <taxon>Fungi</taxon>
        <taxon>Fungi incertae sedis</taxon>
        <taxon>Mucoromycota</taxon>
        <taxon>Mortierellomycotina</taxon>
        <taxon>Mortierellomycetes</taxon>
        <taxon>Mortierellales</taxon>
        <taxon>Mortierellaceae</taxon>
        <taxon>Linnemannia</taxon>
    </lineage>
</organism>
<keyword evidence="7" id="KW-1185">Reference proteome</keyword>
<evidence type="ECO:0000313" key="6">
    <source>
        <dbReference type="EMBL" id="KAG0272158.1"/>
    </source>
</evidence>
<evidence type="ECO:0000256" key="5">
    <source>
        <dbReference type="SAM" id="Phobius"/>
    </source>
</evidence>
<keyword evidence="3 5" id="KW-1133">Transmembrane helix</keyword>
<proteinExistence type="predicted"/>
<name>A0AAD4D900_9FUNG</name>
<accession>A0AAD4D900</accession>
<sequence>MPPDRLPVVTTIHLISLLAVNCAVLFKFVDEYHLYYNPHLVYSQGQVWRLVTSLLYHGHRKDFNLLVKLSL</sequence>
<evidence type="ECO:0000256" key="2">
    <source>
        <dbReference type="ARBA" id="ARBA00022692"/>
    </source>
</evidence>
<dbReference type="AlphaFoldDB" id="A0AAD4D900"/>
<keyword evidence="4 5" id="KW-0472">Membrane</keyword>
<dbReference type="GO" id="GO:0016020">
    <property type="term" value="C:membrane"/>
    <property type="evidence" value="ECO:0007669"/>
    <property type="project" value="UniProtKB-SubCell"/>
</dbReference>
<gene>
    <name evidence="6" type="ORF">BGZ95_012103</name>
</gene>